<keyword evidence="2 4" id="KW-0238">DNA-binding</keyword>
<evidence type="ECO:0000256" key="3">
    <source>
        <dbReference type="ARBA" id="ARBA00023163"/>
    </source>
</evidence>
<gene>
    <name evidence="7" type="ORF">EFY87_09005</name>
</gene>
<dbReference type="AlphaFoldDB" id="A0A3M9MDL6"/>
<dbReference type="PANTHER" id="PTHR30055">
    <property type="entry name" value="HTH-TYPE TRANSCRIPTIONAL REGULATOR RUTR"/>
    <property type="match status" value="1"/>
</dbReference>
<feature type="compositionally biased region" description="Polar residues" evidence="5">
    <location>
        <begin position="281"/>
        <end position="291"/>
    </location>
</feature>
<dbReference type="GO" id="GO:0003700">
    <property type="term" value="F:DNA-binding transcription factor activity"/>
    <property type="evidence" value="ECO:0007669"/>
    <property type="project" value="TreeGrafter"/>
</dbReference>
<feature type="region of interest" description="Disordered" evidence="5">
    <location>
        <begin position="1"/>
        <end position="74"/>
    </location>
</feature>
<dbReference type="InterPro" id="IPR009057">
    <property type="entry name" value="Homeodomain-like_sf"/>
</dbReference>
<feature type="DNA-binding region" description="H-T-H motif" evidence="4">
    <location>
        <begin position="138"/>
        <end position="157"/>
    </location>
</feature>
<sequence length="366" mass="40775">MADPFPRVTSRTRRAAIRSPRADRLFSQRRRTPGDVMGRPRRRGGNPIPLDDGGHRLPLSDTRHGKSARNDPRWVDEDCAKKDGYAFSLRWHYRWMAQRDAEDSRSPRGGRRGPGLSRDRIARAALEVIDARGLGAASMRAVGNRLGVEAMSLYKHFSTRDELLDAVVELVVTELDNDRLVRSGADDGWRDYLSRLAHGVRRYALAHPHAFPLVATRPAEAPWVNPPLRSLSWIENMLRTLADEGFDPDQLLFAYRSFNSFLLGYLLMETGALTLRDPQSGDGSFSAQGTSDPVPGGLDPGRTDAEAESTDAAATPAELLDPQDDIDENRYPVIHSLARELAEDHYGDEFDSALIDLLDRVAAQLD</sequence>
<dbReference type="PROSITE" id="PS50977">
    <property type="entry name" value="HTH_TETR_2"/>
    <property type="match status" value="1"/>
</dbReference>
<evidence type="ECO:0000256" key="4">
    <source>
        <dbReference type="PROSITE-ProRule" id="PRU00335"/>
    </source>
</evidence>
<dbReference type="InterPro" id="IPR036271">
    <property type="entry name" value="Tet_transcr_reg_TetR-rel_C_sf"/>
</dbReference>
<dbReference type="PANTHER" id="PTHR30055:SF151">
    <property type="entry name" value="TRANSCRIPTIONAL REGULATORY PROTEIN"/>
    <property type="match status" value="1"/>
</dbReference>
<dbReference type="Gene3D" id="1.10.357.10">
    <property type="entry name" value="Tetracycline Repressor, domain 2"/>
    <property type="match status" value="1"/>
</dbReference>
<feature type="compositionally biased region" description="Basic and acidic residues" evidence="5">
    <location>
        <begin position="61"/>
        <end position="74"/>
    </location>
</feature>
<feature type="region of interest" description="Disordered" evidence="5">
    <location>
        <begin position="278"/>
        <end position="327"/>
    </location>
</feature>
<dbReference type="Gene3D" id="1.10.10.60">
    <property type="entry name" value="Homeodomain-like"/>
    <property type="match status" value="1"/>
</dbReference>
<feature type="domain" description="HTH tetR-type" evidence="6">
    <location>
        <begin position="115"/>
        <end position="175"/>
    </location>
</feature>
<organism evidence="7 8">
    <name type="scientific">Flexivirga caeni</name>
    <dbReference type="NCBI Taxonomy" id="2294115"/>
    <lineage>
        <taxon>Bacteria</taxon>
        <taxon>Bacillati</taxon>
        <taxon>Actinomycetota</taxon>
        <taxon>Actinomycetes</taxon>
        <taxon>Micrococcales</taxon>
        <taxon>Dermacoccaceae</taxon>
        <taxon>Flexivirga</taxon>
    </lineage>
</organism>
<dbReference type="Pfam" id="PF13305">
    <property type="entry name" value="TetR_C_33"/>
    <property type="match status" value="1"/>
</dbReference>
<evidence type="ECO:0000256" key="5">
    <source>
        <dbReference type="SAM" id="MobiDB-lite"/>
    </source>
</evidence>
<dbReference type="SUPFAM" id="SSF46689">
    <property type="entry name" value="Homeodomain-like"/>
    <property type="match status" value="1"/>
</dbReference>
<dbReference type="GO" id="GO:0000976">
    <property type="term" value="F:transcription cis-regulatory region binding"/>
    <property type="evidence" value="ECO:0007669"/>
    <property type="project" value="TreeGrafter"/>
</dbReference>
<dbReference type="InterPro" id="IPR025996">
    <property type="entry name" value="MT1864/Rv1816-like_C"/>
</dbReference>
<keyword evidence="3" id="KW-0804">Transcription</keyword>
<dbReference type="InterPro" id="IPR001647">
    <property type="entry name" value="HTH_TetR"/>
</dbReference>
<name>A0A3M9MDL6_9MICO</name>
<dbReference type="PRINTS" id="PR00455">
    <property type="entry name" value="HTHTETR"/>
</dbReference>
<keyword evidence="1" id="KW-0805">Transcription regulation</keyword>
<evidence type="ECO:0000256" key="1">
    <source>
        <dbReference type="ARBA" id="ARBA00023015"/>
    </source>
</evidence>
<reference evidence="7 8" key="1">
    <citation type="submission" date="2018-11" db="EMBL/GenBank/DDBJ databases">
        <title>Draft genome of Simplicispira Flexivirga sp. BO-16.</title>
        <authorList>
            <person name="Im W.T."/>
        </authorList>
    </citation>
    <scope>NUCLEOTIDE SEQUENCE [LARGE SCALE GENOMIC DNA]</scope>
    <source>
        <strain evidence="7 8">BO-16</strain>
    </source>
</reference>
<dbReference type="Proteomes" id="UP000271678">
    <property type="component" value="Unassembled WGS sequence"/>
</dbReference>
<evidence type="ECO:0000256" key="2">
    <source>
        <dbReference type="ARBA" id="ARBA00023125"/>
    </source>
</evidence>
<protein>
    <submittedName>
        <fullName evidence="7">TetR family transcriptional regulator</fullName>
    </submittedName>
</protein>
<comment type="caution">
    <text evidence="7">The sequence shown here is derived from an EMBL/GenBank/DDBJ whole genome shotgun (WGS) entry which is preliminary data.</text>
</comment>
<dbReference type="Pfam" id="PF00440">
    <property type="entry name" value="TetR_N"/>
    <property type="match status" value="1"/>
</dbReference>
<keyword evidence="8" id="KW-1185">Reference proteome</keyword>
<proteinExistence type="predicted"/>
<evidence type="ECO:0000313" key="7">
    <source>
        <dbReference type="EMBL" id="RNI22933.1"/>
    </source>
</evidence>
<dbReference type="EMBL" id="RJJQ01000007">
    <property type="protein sequence ID" value="RNI22933.1"/>
    <property type="molecule type" value="Genomic_DNA"/>
</dbReference>
<evidence type="ECO:0000259" key="6">
    <source>
        <dbReference type="PROSITE" id="PS50977"/>
    </source>
</evidence>
<evidence type="ECO:0000313" key="8">
    <source>
        <dbReference type="Proteomes" id="UP000271678"/>
    </source>
</evidence>
<dbReference type="SUPFAM" id="SSF48498">
    <property type="entry name" value="Tetracyclin repressor-like, C-terminal domain"/>
    <property type="match status" value="1"/>
</dbReference>
<accession>A0A3M9MDL6</accession>
<dbReference type="InterPro" id="IPR050109">
    <property type="entry name" value="HTH-type_TetR-like_transc_reg"/>
</dbReference>